<gene>
    <name evidence="1" type="ORF">HAX54_051343</name>
</gene>
<name>A0ABS8WMA2_DATST</name>
<comment type="caution">
    <text evidence="1">The sequence shown here is derived from an EMBL/GenBank/DDBJ whole genome shotgun (WGS) entry which is preliminary data.</text>
</comment>
<sequence>VIKRGNMKPKPKSKLELLVPESTEQTSDDTSYNDSWTSPTSRYMILHHHMANQVSRPEWEMGDAIAYLTTGLKPRPPLVEIVRFGAHPLTILKRVYKGELPPCRDSYPHRGLPHHRADSSLDTTVMPAPPLVEIVRFGAHPNVLNASTRE</sequence>
<dbReference type="Proteomes" id="UP000823775">
    <property type="component" value="Unassembled WGS sequence"/>
</dbReference>
<reference evidence="1 2" key="1">
    <citation type="journal article" date="2021" name="BMC Genomics">
        <title>Datura genome reveals duplications of psychoactive alkaloid biosynthetic genes and high mutation rate following tissue culture.</title>
        <authorList>
            <person name="Rajewski A."/>
            <person name="Carter-House D."/>
            <person name="Stajich J."/>
            <person name="Litt A."/>
        </authorList>
    </citation>
    <scope>NUCLEOTIDE SEQUENCE [LARGE SCALE GENOMIC DNA]</scope>
    <source>
        <strain evidence="1">AR-01</strain>
    </source>
</reference>
<feature type="non-terminal residue" evidence="1">
    <location>
        <position position="150"/>
    </location>
</feature>
<dbReference type="EMBL" id="JACEIK010009117">
    <property type="protein sequence ID" value="MCE3051981.1"/>
    <property type="molecule type" value="Genomic_DNA"/>
</dbReference>
<feature type="non-terminal residue" evidence="1">
    <location>
        <position position="1"/>
    </location>
</feature>
<proteinExistence type="predicted"/>
<evidence type="ECO:0000313" key="2">
    <source>
        <dbReference type="Proteomes" id="UP000823775"/>
    </source>
</evidence>
<protein>
    <submittedName>
        <fullName evidence="1">Uncharacterized protein</fullName>
    </submittedName>
</protein>
<accession>A0ABS8WMA2</accession>
<organism evidence="1 2">
    <name type="scientific">Datura stramonium</name>
    <name type="common">Jimsonweed</name>
    <name type="synonym">Common thornapple</name>
    <dbReference type="NCBI Taxonomy" id="4076"/>
    <lineage>
        <taxon>Eukaryota</taxon>
        <taxon>Viridiplantae</taxon>
        <taxon>Streptophyta</taxon>
        <taxon>Embryophyta</taxon>
        <taxon>Tracheophyta</taxon>
        <taxon>Spermatophyta</taxon>
        <taxon>Magnoliopsida</taxon>
        <taxon>eudicotyledons</taxon>
        <taxon>Gunneridae</taxon>
        <taxon>Pentapetalae</taxon>
        <taxon>asterids</taxon>
        <taxon>lamiids</taxon>
        <taxon>Solanales</taxon>
        <taxon>Solanaceae</taxon>
        <taxon>Solanoideae</taxon>
        <taxon>Datureae</taxon>
        <taxon>Datura</taxon>
    </lineage>
</organism>
<evidence type="ECO:0000313" key="1">
    <source>
        <dbReference type="EMBL" id="MCE3051981.1"/>
    </source>
</evidence>
<keyword evidence="2" id="KW-1185">Reference proteome</keyword>